<dbReference type="Proteomes" id="UP000752171">
    <property type="component" value="Unassembled WGS sequence"/>
</dbReference>
<dbReference type="GO" id="GO:0030246">
    <property type="term" value="F:carbohydrate binding"/>
    <property type="evidence" value="ECO:0007669"/>
    <property type="project" value="UniProtKB-KW"/>
</dbReference>
<keyword evidence="3" id="KW-0472">Membrane</keyword>
<dbReference type="InterPro" id="IPR051379">
    <property type="entry name" value="C-type_Lectin_Receptor_IMM"/>
</dbReference>
<comment type="subcellular location">
    <subcellularLocation>
        <location evidence="1">Membrane</location>
        <topology evidence="1">Single-pass membrane protein</topology>
    </subcellularLocation>
</comment>
<organism evidence="5 6">
    <name type="scientific">Astyanax mexicanus</name>
    <name type="common">Blind cave fish</name>
    <name type="synonym">Astyanax fasciatus mexicanus</name>
    <dbReference type="NCBI Taxonomy" id="7994"/>
    <lineage>
        <taxon>Eukaryota</taxon>
        <taxon>Metazoa</taxon>
        <taxon>Chordata</taxon>
        <taxon>Craniata</taxon>
        <taxon>Vertebrata</taxon>
        <taxon>Euteleostomi</taxon>
        <taxon>Actinopterygii</taxon>
        <taxon>Neopterygii</taxon>
        <taxon>Teleostei</taxon>
        <taxon>Ostariophysi</taxon>
        <taxon>Characiformes</taxon>
        <taxon>Characoidei</taxon>
        <taxon>Acestrorhamphidae</taxon>
        <taxon>Acestrorhamphinae</taxon>
        <taxon>Astyanax</taxon>
    </lineage>
</organism>
<reference evidence="5 6" key="1">
    <citation type="submission" date="2021-07" db="EMBL/GenBank/DDBJ databases">
        <authorList>
            <person name="Imarazene B."/>
            <person name="Zahm M."/>
            <person name="Klopp C."/>
            <person name="Cabau C."/>
            <person name="Beille S."/>
            <person name="Jouanno E."/>
            <person name="Castinel A."/>
            <person name="Lluch J."/>
            <person name="Gil L."/>
            <person name="Kuchtly C."/>
            <person name="Lopez Roques C."/>
            <person name="Donnadieu C."/>
            <person name="Parrinello H."/>
            <person name="Journot L."/>
            <person name="Du K."/>
            <person name="Schartl M."/>
            <person name="Retaux S."/>
            <person name="Guiguen Y."/>
        </authorList>
    </citation>
    <scope>NUCLEOTIDE SEQUENCE [LARGE SCALE GENOMIC DNA]</scope>
    <source>
        <strain evidence="5">Pach_M1</strain>
        <tissue evidence="5">Testis</tissue>
    </source>
</reference>
<dbReference type="GO" id="GO:0005886">
    <property type="term" value="C:plasma membrane"/>
    <property type="evidence" value="ECO:0007669"/>
    <property type="project" value="TreeGrafter"/>
</dbReference>
<evidence type="ECO:0000256" key="2">
    <source>
        <dbReference type="ARBA" id="ARBA00022734"/>
    </source>
</evidence>
<evidence type="ECO:0000256" key="1">
    <source>
        <dbReference type="ARBA" id="ARBA00004167"/>
    </source>
</evidence>
<feature type="transmembrane region" description="Helical" evidence="3">
    <location>
        <begin position="31"/>
        <end position="59"/>
    </location>
</feature>
<keyword evidence="3" id="KW-1133">Transmembrane helix</keyword>
<dbReference type="SUPFAM" id="SSF56436">
    <property type="entry name" value="C-type lectin-like"/>
    <property type="match status" value="1"/>
</dbReference>
<evidence type="ECO:0000313" key="5">
    <source>
        <dbReference type="EMBL" id="KAG9268055.1"/>
    </source>
</evidence>
<keyword evidence="2" id="KW-0430">Lectin</keyword>
<comment type="caution">
    <text evidence="5">The sequence shown here is derived from an EMBL/GenBank/DDBJ whole genome shotgun (WGS) entry which is preliminary data.</text>
</comment>
<sequence>MESSQIGLENINITGNKAGRQTKAGKVPGGVWIRLALLFCIILLAKGLLITCATFLLSLDLPHCLQSNRTCEKTEREILLLRVKKLTALLHSVTKDSRCQLCPERWLWFWGHCYFFSAGLEKNRRRAESEEFCREHNASLAIIQDVTEMEFIVEHMRTYQEMPFLWLGLTYSQEEDMWIWQDGTPLHNYTFINMQWDSGQWDCADLRGDGSVFAGDCKVYGPWLCEKPVDPDEIPSPTSINIPE</sequence>
<dbReference type="PROSITE" id="PS50041">
    <property type="entry name" value="C_TYPE_LECTIN_2"/>
    <property type="match status" value="1"/>
</dbReference>
<dbReference type="SMART" id="SM00034">
    <property type="entry name" value="CLECT"/>
    <property type="match status" value="1"/>
</dbReference>
<dbReference type="Pfam" id="PF00059">
    <property type="entry name" value="Lectin_C"/>
    <property type="match status" value="1"/>
</dbReference>
<accession>A0A8T2LDQ2</accession>
<gene>
    <name evidence="5" type="primary">ASGR2</name>
    <name evidence="5" type="ORF">AMEX_G18948</name>
</gene>
<dbReference type="CDD" id="cd03593">
    <property type="entry name" value="CLECT_NK_receptors_like"/>
    <property type="match status" value="1"/>
</dbReference>
<keyword evidence="3" id="KW-0812">Transmembrane</keyword>
<dbReference type="InterPro" id="IPR001304">
    <property type="entry name" value="C-type_lectin-like"/>
</dbReference>
<feature type="domain" description="C-type lectin" evidence="4">
    <location>
        <begin position="109"/>
        <end position="226"/>
    </location>
</feature>
<evidence type="ECO:0000313" key="6">
    <source>
        <dbReference type="Proteomes" id="UP000752171"/>
    </source>
</evidence>
<evidence type="ECO:0000256" key="3">
    <source>
        <dbReference type="SAM" id="Phobius"/>
    </source>
</evidence>
<dbReference type="AlphaFoldDB" id="A0A8T2LDQ2"/>
<dbReference type="InterPro" id="IPR016187">
    <property type="entry name" value="CTDL_fold"/>
</dbReference>
<evidence type="ECO:0000259" key="4">
    <source>
        <dbReference type="PROSITE" id="PS50041"/>
    </source>
</evidence>
<dbReference type="InterPro" id="IPR016186">
    <property type="entry name" value="C-type_lectin-like/link_sf"/>
</dbReference>
<dbReference type="PANTHER" id="PTHR46746">
    <property type="entry name" value="KILLER CELL LECTIN-LIKE RECEPTOR SUBFAMILY F MEMBER 2"/>
    <property type="match status" value="1"/>
</dbReference>
<dbReference type="InterPro" id="IPR033992">
    <property type="entry name" value="NKR-like_CTLD"/>
</dbReference>
<dbReference type="EMBL" id="JAICCE010000015">
    <property type="protein sequence ID" value="KAG9268055.1"/>
    <property type="molecule type" value="Genomic_DNA"/>
</dbReference>
<dbReference type="PANTHER" id="PTHR46746:SF3">
    <property type="entry name" value="C-TYPE LECTIN DOMAIN-CONTAINING PROTEIN-RELATED"/>
    <property type="match status" value="1"/>
</dbReference>
<dbReference type="Gene3D" id="3.10.100.10">
    <property type="entry name" value="Mannose-Binding Protein A, subunit A"/>
    <property type="match status" value="1"/>
</dbReference>
<name>A0A8T2LDQ2_ASTMX</name>
<protein>
    <submittedName>
        <fullName evidence="5">Natural killer cells antigen CD94-like</fullName>
    </submittedName>
</protein>
<proteinExistence type="predicted"/>